<sequence>MKHPKMKMTMKIYNLLIVLFTVSASFSQNYKGTISVIEQDGLHKIMLTPEVRSASHDNFNFLRVNTFDKREVPYVLFYNTDKTFSTFSPIEIASKKVIKDSVSSFIIENIKGQKQDHITLQIVNTKVSKSYDVYGSDNGNDWFGLAANKRLTSINSPNKTTVEKTIYFPLNAYKFLRINFNDKNSLPINVLGAGTYKSKFFIQDAIEIEFFKQEVVFLKEKKVTQIRFTAPNTHKINAISFKVNTQFFLRDAKIVVEKTRKIKKRIETYNQVLTSFQLNSKNKNSFVFNNLNEKEFIIEIDNQDNPPLDIDNIALLQKPVYLVSNLKKEEAYKILIDSTLSKPSYDLGNFISNKTANIEEASISNFLKVKKEIVVSKGKIFWQTPLFMWICIALGGIIVVYFAIGLLRDIGNQEKNL</sequence>
<evidence type="ECO:0000313" key="4">
    <source>
        <dbReference type="Proteomes" id="UP000095713"/>
    </source>
</evidence>
<feature type="chain" id="PRO_5009186158" description="DUF3999 domain-containing protein" evidence="2">
    <location>
        <begin position="28"/>
        <end position="417"/>
    </location>
</feature>
<comment type="caution">
    <text evidence="3">The sequence shown here is derived from an EMBL/GenBank/DDBJ whole genome shotgun (WGS) entry which is preliminary data.</text>
</comment>
<dbReference type="Proteomes" id="UP000095713">
    <property type="component" value="Unassembled WGS sequence"/>
</dbReference>
<reference evidence="3 4" key="1">
    <citation type="submission" date="2016-05" db="EMBL/GenBank/DDBJ databases">
        <title>Draft Genome Sequence of Algibacter sp. Strain SK-16 Isolated from the Surface Water of Aburatsubo Inlet.</title>
        <authorList>
            <person name="Wong S.-K."/>
            <person name="Yoshizawa S."/>
            <person name="Nakajima Y."/>
            <person name="Ogura Y."/>
            <person name="Tetsuya H."/>
            <person name="Hamasaki K."/>
        </authorList>
    </citation>
    <scope>NUCLEOTIDE SEQUENCE [LARGE SCALE GENOMIC DNA]</scope>
    <source>
        <strain evidence="3 4">SK-16</strain>
    </source>
</reference>
<keyword evidence="1" id="KW-0472">Membrane</keyword>
<dbReference type="AlphaFoldDB" id="A0A1E5T8X0"/>
<gene>
    <name evidence="3" type="ORF">A8C32_15220</name>
</gene>
<name>A0A1E5T8X0_9FLAO</name>
<dbReference type="RefSeq" id="WP_123803385.1">
    <property type="nucleotide sequence ID" value="NZ_MDJD01000043.1"/>
</dbReference>
<keyword evidence="1" id="KW-1133">Transmembrane helix</keyword>
<accession>A0A1E5T8X0</accession>
<keyword evidence="4" id="KW-1185">Reference proteome</keyword>
<dbReference type="STRING" id="1849968.A8C32_15220"/>
<dbReference type="EMBL" id="MDJD01000043">
    <property type="protein sequence ID" value="OEK07832.1"/>
    <property type="molecule type" value="Genomic_DNA"/>
</dbReference>
<evidence type="ECO:0000256" key="2">
    <source>
        <dbReference type="SAM" id="SignalP"/>
    </source>
</evidence>
<proteinExistence type="predicted"/>
<organism evidence="3 4">
    <name type="scientific">Flavivirga aquatica</name>
    <dbReference type="NCBI Taxonomy" id="1849968"/>
    <lineage>
        <taxon>Bacteria</taxon>
        <taxon>Pseudomonadati</taxon>
        <taxon>Bacteroidota</taxon>
        <taxon>Flavobacteriia</taxon>
        <taxon>Flavobacteriales</taxon>
        <taxon>Flavobacteriaceae</taxon>
        <taxon>Flavivirga</taxon>
    </lineage>
</organism>
<feature type="signal peptide" evidence="2">
    <location>
        <begin position="1"/>
        <end position="27"/>
    </location>
</feature>
<dbReference type="OrthoDB" id="994644at2"/>
<evidence type="ECO:0008006" key="5">
    <source>
        <dbReference type="Google" id="ProtNLM"/>
    </source>
</evidence>
<protein>
    <recommendedName>
        <fullName evidence="5">DUF3999 domain-containing protein</fullName>
    </recommendedName>
</protein>
<evidence type="ECO:0000313" key="3">
    <source>
        <dbReference type="EMBL" id="OEK07832.1"/>
    </source>
</evidence>
<feature type="transmembrane region" description="Helical" evidence="1">
    <location>
        <begin position="386"/>
        <end position="407"/>
    </location>
</feature>
<keyword evidence="2" id="KW-0732">Signal</keyword>
<keyword evidence="1" id="KW-0812">Transmembrane</keyword>
<evidence type="ECO:0000256" key="1">
    <source>
        <dbReference type="SAM" id="Phobius"/>
    </source>
</evidence>